<protein>
    <submittedName>
        <fullName evidence="2">Nuclease-related domain-containing protein</fullName>
    </submittedName>
</protein>
<proteinExistence type="predicted"/>
<dbReference type="AlphaFoldDB" id="A0A1I1S887"/>
<dbReference type="EMBL" id="FOMR01000001">
    <property type="protein sequence ID" value="SFD40043.1"/>
    <property type="molecule type" value="Genomic_DNA"/>
</dbReference>
<sequence length="354" mass="40712">MCASELIKKILKDFAQSCRMYYYGRKFNTKGCVLLYVKPLTFPLHIHKALALDRRIAATHPQKPAISKAAANLLSGHRGEESLLYHLNFLPEDDFRIYHYLRIPDENGHFQMDFLLLSLYFFLIIEVKNIYDHVNFDEMGQAYRESADKVEVFGNPVDQVYLQQRRLLSWLRAGNFPAVPIEKVVVFSQDSTYLRNLTNNSTISETVMHRHKFLPMIDLFSKKYTMKCFSNDQLIELSQCLLEAHTPEVYGGVEKFGITMEDLVKGVACPACSGVPMQWKSGKWVCMGCQFKSKTAHWQALTDYRLLIGESINNREARAFLKLNSNSVTRKLLHSQGLKKFGTGSGLRYRLGEE</sequence>
<dbReference type="STRING" id="640948.SAMN05216238_101165"/>
<keyword evidence="3" id="KW-1185">Reference proteome</keyword>
<evidence type="ECO:0000313" key="3">
    <source>
        <dbReference type="Proteomes" id="UP000199474"/>
    </source>
</evidence>
<evidence type="ECO:0000313" key="2">
    <source>
        <dbReference type="EMBL" id="SFD40043.1"/>
    </source>
</evidence>
<reference evidence="3" key="1">
    <citation type="submission" date="2016-10" db="EMBL/GenBank/DDBJ databases">
        <authorList>
            <person name="Varghese N."/>
            <person name="Submissions S."/>
        </authorList>
    </citation>
    <scope>NUCLEOTIDE SEQUENCE [LARGE SCALE GENOMIC DNA]</scope>
    <source>
        <strain evidence="3">DSM 22530</strain>
    </source>
</reference>
<feature type="domain" description="NERD" evidence="1">
    <location>
        <begin position="75"/>
        <end position="194"/>
    </location>
</feature>
<dbReference type="InterPro" id="IPR011528">
    <property type="entry name" value="NERD"/>
</dbReference>
<gene>
    <name evidence="2" type="ORF">SAMN05216238_101165</name>
</gene>
<name>A0A1I1S887_9BACI</name>
<dbReference type="Pfam" id="PF08378">
    <property type="entry name" value="NERD"/>
    <property type="match status" value="1"/>
</dbReference>
<dbReference type="OrthoDB" id="569879at2"/>
<accession>A0A1I1S887</accession>
<dbReference type="PROSITE" id="PS50965">
    <property type="entry name" value="NERD"/>
    <property type="match status" value="1"/>
</dbReference>
<organism evidence="2 3">
    <name type="scientific">Lentibacillus persicus</name>
    <dbReference type="NCBI Taxonomy" id="640948"/>
    <lineage>
        <taxon>Bacteria</taxon>
        <taxon>Bacillati</taxon>
        <taxon>Bacillota</taxon>
        <taxon>Bacilli</taxon>
        <taxon>Bacillales</taxon>
        <taxon>Bacillaceae</taxon>
        <taxon>Lentibacillus</taxon>
    </lineage>
</organism>
<evidence type="ECO:0000259" key="1">
    <source>
        <dbReference type="PROSITE" id="PS50965"/>
    </source>
</evidence>
<dbReference type="Proteomes" id="UP000199474">
    <property type="component" value="Unassembled WGS sequence"/>
</dbReference>